<keyword evidence="3" id="KW-1185">Reference proteome</keyword>
<dbReference type="Proteomes" id="UP000054107">
    <property type="component" value="Unassembled WGS sequence"/>
</dbReference>
<organism evidence="2 3">
    <name type="scientific">Parasitella parasitica</name>
    <dbReference type="NCBI Taxonomy" id="35722"/>
    <lineage>
        <taxon>Eukaryota</taxon>
        <taxon>Fungi</taxon>
        <taxon>Fungi incertae sedis</taxon>
        <taxon>Mucoromycota</taxon>
        <taxon>Mucoromycotina</taxon>
        <taxon>Mucoromycetes</taxon>
        <taxon>Mucorales</taxon>
        <taxon>Mucorineae</taxon>
        <taxon>Mucoraceae</taxon>
        <taxon>Parasitella</taxon>
    </lineage>
</organism>
<dbReference type="AlphaFoldDB" id="A0A0B7MZ35"/>
<evidence type="ECO:0000256" key="1">
    <source>
        <dbReference type="SAM" id="MobiDB-lite"/>
    </source>
</evidence>
<gene>
    <name evidence="2" type="primary">PARPA_04067.1 scaffold 11400</name>
</gene>
<feature type="compositionally biased region" description="Polar residues" evidence="1">
    <location>
        <begin position="23"/>
        <end position="44"/>
    </location>
</feature>
<name>A0A0B7MZ35_9FUNG</name>
<sequence>MDKRHRDDEPHDEEEHFRAKQAKTISSSSNKPLSTTNPTQLQSTVAQLSQPAIVLPSGSDKPSHCLALLLHKGSYNQEATWHYLQVVKTSVASRRTSDDYHNSNIVATIRPPHAAKARAGTTRLDASWDNDIKIALKKTVYPINRQRWLEHKRKEVNPLETFVLSSKSFPNKTMANAQTIVDSLMIEKGLAQKESPTWLAQRVQAMKKIGIDLLDELNNEFLEAIKEEESQSKLDAPSTSEQLWLG</sequence>
<evidence type="ECO:0000313" key="2">
    <source>
        <dbReference type="EMBL" id="CEP10387.1"/>
    </source>
</evidence>
<accession>A0A0B7MZ35</accession>
<proteinExistence type="predicted"/>
<evidence type="ECO:0000313" key="3">
    <source>
        <dbReference type="Proteomes" id="UP000054107"/>
    </source>
</evidence>
<feature type="compositionally biased region" description="Basic and acidic residues" evidence="1">
    <location>
        <begin position="1"/>
        <end position="18"/>
    </location>
</feature>
<dbReference type="EMBL" id="LN724015">
    <property type="protein sequence ID" value="CEP10387.1"/>
    <property type="molecule type" value="Genomic_DNA"/>
</dbReference>
<feature type="region of interest" description="Disordered" evidence="1">
    <location>
        <begin position="1"/>
        <end position="44"/>
    </location>
</feature>
<reference evidence="2 3" key="1">
    <citation type="submission" date="2014-09" db="EMBL/GenBank/DDBJ databases">
        <authorList>
            <person name="Ellenberger Sabrina"/>
        </authorList>
    </citation>
    <scope>NUCLEOTIDE SEQUENCE [LARGE SCALE GENOMIC DNA]</scope>
    <source>
        <strain evidence="2 3">CBS 412.66</strain>
    </source>
</reference>
<protein>
    <submittedName>
        <fullName evidence="2">Uncharacterized protein</fullName>
    </submittedName>
</protein>